<dbReference type="EMBL" id="AUPC02000291">
    <property type="protein sequence ID" value="POG62699.1"/>
    <property type="molecule type" value="Genomic_DNA"/>
</dbReference>
<protein>
    <submittedName>
        <fullName evidence="1">Uncharacterized protein</fullName>
    </submittedName>
</protein>
<dbReference type="Proteomes" id="UP000018888">
    <property type="component" value="Unassembled WGS sequence"/>
</dbReference>
<dbReference type="VEuPathDB" id="FungiDB:RhiirFUN_001676"/>
<organism evidence="1 2">
    <name type="scientific">Rhizophagus irregularis (strain DAOM 181602 / DAOM 197198 / MUCL 43194)</name>
    <name type="common">Arbuscular mycorrhizal fungus</name>
    <name type="synonym">Glomus intraradices</name>
    <dbReference type="NCBI Taxonomy" id="747089"/>
    <lineage>
        <taxon>Eukaryota</taxon>
        <taxon>Fungi</taxon>
        <taxon>Fungi incertae sedis</taxon>
        <taxon>Mucoromycota</taxon>
        <taxon>Glomeromycotina</taxon>
        <taxon>Glomeromycetes</taxon>
        <taxon>Glomerales</taxon>
        <taxon>Glomeraceae</taxon>
        <taxon>Rhizophagus</taxon>
    </lineage>
</organism>
<dbReference type="AlphaFoldDB" id="A0A2H5TEI2"/>
<comment type="caution">
    <text evidence="1">The sequence shown here is derived from an EMBL/GenBank/DDBJ whole genome shotgun (WGS) entry which is preliminary data.</text>
</comment>
<sequence>MIILYYYSFLCRVLISNKKCIRIFWFILLSNKYFQVISSIFYSDFLIIERTRSGRASSGIFYRNQY</sequence>
<accession>A0A2H5TEI2</accession>
<evidence type="ECO:0000313" key="1">
    <source>
        <dbReference type="EMBL" id="POG62699.1"/>
    </source>
</evidence>
<reference evidence="1 2" key="1">
    <citation type="journal article" date="2013" name="Proc. Natl. Acad. Sci. U.S.A.">
        <title>Genome of an arbuscular mycorrhizal fungus provides insight into the oldest plant symbiosis.</title>
        <authorList>
            <person name="Tisserant E."/>
            <person name="Malbreil M."/>
            <person name="Kuo A."/>
            <person name="Kohler A."/>
            <person name="Symeonidi A."/>
            <person name="Balestrini R."/>
            <person name="Charron P."/>
            <person name="Duensing N."/>
            <person name="Frei Dit Frey N."/>
            <person name="Gianinazzi-Pearson V."/>
            <person name="Gilbert L.B."/>
            <person name="Handa Y."/>
            <person name="Herr J.R."/>
            <person name="Hijri M."/>
            <person name="Koul R."/>
            <person name="Kawaguchi M."/>
            <person name="Krajinski F."/>
            <person name="Lammers P.J."/>
            <person name="Masclaux F.G."/>
            <person name="Murat C."/>
            <person name="Morin E."/>
            <person name="Ndikumana S."/>
            <person name="Pagni M."/>
            <person name="Petitpierre D."/>
            <person name="Requena N."/>
            <person name="Rosikiewicz P."/>
            <person name="Riley R."/>
            <person name="Saito K."/>
            <person name="San Clemente H."/>
            <person name="Shapiro H."/>
            <person name="van Tuinen D."/>
            <person name="Becard G."/>
            <person name="Bonfante P."/>
            <person name="Paszkowski U."/>
            <person name="Shachar-Hill Y.Y."/>
            <person name="Tuskan G.A."/>
            <person name="Young P.W."/>
            <person name="Sanders I.R."/>
            <person name="Henrissat B."/>
            <person name="Rensing S.A."/>
            <person name="Grigoriev I.V."/>
            <person name="Corradi N."/>
            <person name="Roux C."/>
            <person name="Martin F."/>
        </authorList>
    </citation>
    <scope>NUCLEOTIDE SEQUENCE [LARGE SCALE GENOMIC DNA]</scope>
    <source>
        <strain evidence="1 2">DAOM 197198</strain>
    </source>
</reference>
<gene>
    <name evidence="1" type="ORF">GLOIN_2v1693735</name>
</gene>
<evidence type="ECO:0000313" key="2">
    <source>
        <dbReference type="Proteomes" id="UP000018888"/>
    </source>
</evidence>
<reference evidence="1 2" key="2">
    <citation type="journal article" date="2018" name="New Phytol.">
        <title>High intraspecific genome diversity in the model arbuscular mycorrhizal symbiont Rhizophagus irregularis.</title>
        <authorList>
            <person name="Chen E.C.H."/>
            <person name="Morin E."/>
            <person name="Beaudet D."/>
            <person name="Noel J."/>
            <person name="Yildirir G."/>
            <person name="Ndikumana S."/>
            <person name="Charron P."/>
            <person name="St-Onge C."/>
            <person name="Giorgi J."/>
            <person name="Kruger M."/>
            <person name="Marton T."/>
            <person name="Ropars J."/>
            <person name="Grigoriev I.V."/>
            <person name="Hainaut M."/>
            <person name="Henrissat B."/>
            <person name="Roux C."/>
            <person name="Martin F."/>
            <person name="Corradi N."/>
        </authorList>
    </citation>
    <scope>NUCLEOTIDE SEQUENCE [LARGE SCALE GENOMIC DNA]</scope>
    <source>
        <strain evidence="1 2">DAOM 197198</strain>
    </source>
</reference>
<keyword evidence="2" id="KW-1185">Reference proteome</keyword>
<name>A0A2H5TEI2_RHIID</name>
<proteinExistence type="predicted"/>